<dbReference type="GO" id="GO:0016878">
    <property type="term" value="F:acid-thiol ligase activity"/>
    <property type="evidence" value="ECO:0007669"/>
    <property type="project" value="UniProtKB-ARBA"/>
</dbReference>
<name>A0A6J7Q4X4_9ZZZZ</name>
<sequence length="537" mass="59067">MSSLGPQVTVLDALNLRLKTDPDGLYLDFAGDAYSAREIDESSNRLARALADFGVEPGDRVATLLENSVSQVLAFFSTLKLGAIHVPINTAYKGEFLHHQLADSGAKAIITQADFSSRIHEVFATGLPNLVANVVVGLTGNEKSSELPTYDFDELINRYDSVFLESSKEIGPEDLACFIYTAGTTGPSKGCMLPHHYIVALADQITRAWGRQSNDVILTPLPLFHFNAISVCVVGTLLVGGQSSIAKRFSVSQFWPEVKRTGATMVSLLGSLAILIAEADDHPDQTGHKLRLCAAAPMPPATDHAWRDRFDCATFSAGYGLTEASLISLLPAGEENKVGAAGKPNTNDFLVRIVDDEGSPVAPDTVGEIVCQPVRSNIMSKGYWGRPEESVAVMKDGWFHTGDLGRIDDDDFLFFVDRKKDYLRRRGENISSFEMERIFHGHPDLVDLAVHSLPSEMGEDEVKVTAVLAEGATLTEEELCLWSVDRVPYFAVPRYIEFRADLPRNPVGRVLKYELRDDGVTPSTWDREKSEVKFERR</sequence>
<dbReference type="InterPro" id="IPR020845">
    <property type="entry name" value="AMP-binding_CS"/>
</dbReference>
<dbReference type="EMBL" id="CAEZYK010000008">
    <property type="protein sequence ID" value="CAB4715490.1"/>
    <property type="molecule type" value="Genomic_DNA"/>
</dbReference>
<evidence type="ECO:0000313" key="5">
    <source>
        <dbReference type="EMBL" id="CAB4967977.1"/>
    </source>
</evidence>
<accession>A0A6J7Q4X4</accession>
<evidence type="ECO:0000313" key="4">
    <source>
        <dbReference type="EMBL" id="CAB4893181.1"/>
    </source>
</evidence>
<dbReference type="InterPro" id="IPR000873">
    <property type="entry name" value="AMP-dep_synth/lig_dom"/>
</dbReference>
<feature type="domain" description="AMP-dependent synthetase/ligase" evidence="1">
    <location>
        <begin position="22"/>
        <end position="384"/>
    </location>
</feature>
<organism evidence="6">
    <name type="scientific">freshwater metagenome</name>
    <dbReference type="NCBI Taxonomy" id="449393"/>
    <lineage>
        <taxon>unclassified sequences</taxon>
        <taxon>metagenomes</taxon>
        <taxon>ecological metagenomes</taxon>
    </lineage>
</organism>
<dbReference type="EMBL" id="CAFBPQ010000001">
    <property type="protein sequence ID" value="CAB5012336.1"/>
    <property type="molecule type" value="Genomic_DNA"/>
</dbReference>
<proteinExistence type="predicted"/>
<dbReference type="PANTHER" id="PTHR43767">
    <property type="entry name" value="LONG-CHAIN-FATTY-ACID--COA LIGASE"/>
    <property type="match status" value="1"/>
</dbReference>
<dbReference type="PANTHER" id="PTHR43767:SF1">
    <property type="entry name" value="NONRIBOSOMAL PEPTIDE SYNTHASE PES1 (EUROFUNG)-RELATED"/>
    <property type="match status" value="1"/>
</dbReference>
<dbReference type="SUPFAM" id="SSF56801">
    <property type="entry name" value="Acetyl-CoA synthetase-like"/>
    <property type="match status" value="1"/>
</dbReference>
<dbReference type="Gene3D" id="3.40.50.12780">
    <property type="entry name" value="N-terminal domain of ligase-like"/>
    <property type="match status" value="1"/>
</dbReference>
<protein>
    <submittedName>
        <fullName evidence="6">Unannotated protein</fullName>
    </submittedName>
</protein>
<evidence type="ECO:0000313" key="3">
    <source>
        <dbReference type="EMBL" id="CAB4715490.1"/>
    </source>
</evidence>
<gene>
    <name evidence="3" type="ORF">UFOPK2683_00247</name>
    <name evidence="4" type="ORF">UFOPK3605_00030</name>
    <name evidence="5" type="ORF">UFOPK3897_00034</name>
    <name evidence="6" type="ORF">UFOPK4121_00125</name>
</gene>
<feature type="domain" description="AMP-binding enzyme C-terminal" evidence="2">
    <location>
        <begin position="434"/>
        <end position="508"/>
    </location>
</feature>
<dbReference type="AlphaFoldDB" id="A0A6J7Q4X4"/>
<dbReference type="PROSITE" id="PS00455">
    <property type="entry name" value="AMP_BINDING"/>
    <property type="match status" value="1"/>
</dbReference>
<dbReference type="InterPro" id="IPR045851">
    <property type="entry name" value="AMP-bd_C_sf"/>
</dbReference>
<evidence type="ECO:0000259" key="1">
    <source>
        <dbReference type="Pfam" id="PF00501"/>
    </source>
</evidence>
<dbReference type="EMBL" id="CAFBMM010000001">
    <property type="protein sequence ID" value="CAB4893181.1"/>
    <property type="molecule type" value="Genomic_DNA"/>
</dbReference>
<dbReference type="Gene3D" id="3.30.300.30">
    <property type="match status" value="1"/>
</dbReference>
<dbReference type="InterPro" id="IPR042099">
    <property type="entry name" value="ANL_N_sf"/>
</dbReference>
<reference evidence="6" key="1">
    <citation type="submission" date="2020-05" db="EMBL/GenBank/DDBJ databases">
        <authorList>
            <person name="Chiriac C."/>
            <person name="Salcher M."/>
            <person name="Ghai R."/>
            <person name="Kavagutti S V."/>
        </authorList>
    </citation>
    <scope>NUCLEOTIDE SEQUENCE</scope>
</reference>
<dbReference type="InterPro" id="IPR025110">
    <property type="entry name" value="AMP-bd_C"/>
</dbReference>
<dbReference type="Pfam" id="PF00501">
    <property type="entry name" value="AMP-binding"/>
    <property type="match status" value="1"/>
</dbReference>
<dbReference type="Pfam" id="PF13193">
    <property type="entry name" value="AMP-binding_C"/>
    <property type="match status" value="1"/>
</dbReference>
<evidence type="ECO:0000313" key="6">
    <source>
        <dbReference type="EMBL" id="CAB5012336.1"/>
    </source>
</evidence>
<evidence type="ECO:0000259" key="2">
    <source>
        <dbReference type="Pfam" id="PF13193"/>
    </source>
</evidence>
<dbReference type="InterPro" id="IPR050237">
    <property type="entry name" value="ATP-dep_AMP-bd_enzyme"/>
</dbReference>
<dbReference type="EMBL" id="CAFBOF010000001">
    <property type="protein sequence ID" value="CAB4967977.1"/>
    <property type="molecule type" value="Genomic_DNA"/>
</dbReference>